<protein>
    <submittedName>
        <fullName evidence="2">Uncharacterized protein</fullName>
    </submittedName>
</protein>
<organism evidence="2 3">
    <name type="scientific">Symbiodinium natans</name>
    <dbReference type="NCBI Taxonomy" id="878477"/>
    <lineage>
        <taxon>Eukaryota</taxon>
        <taxon>Sar</taxon>
        <taxon>Alveolata</taxon>
        <taxon>Dinophyceae</taxon>
        <taxon>Suessiales</taxon>
        <taxon>Symbiodiniaceae</taxon>
        <taxon>Symbiodinium</taxon>
    </lineage>
</organism>
<feature type="region of interest" description="Disordered" evidence="1">
    <location>
        <begin position="1"/>
        <end position="188"/>
    </location>
</feature>
<feature type="compositionally biased region" description="Basic and acidic residues" evidence="1">
    <location>
        <begin position="52"/>
        <end position="68"/>
    </location>
</feature>
<reference evidence="2" key="1">
    <citation type="submission" date="2021-02" db="EMBL/GenBank/DDBJ databases">
        <authorList>
            <person name="Dougan E. K."/>
            <person name="Rhodes N."/>
            <person name="Thang M."/>
            <person name="Chan C."/>
        </authorList>
    </citation>
    <scope>NUCLEOTIDE SEQUENCE</scope>
</reference>
<accession>A0A812KIN4</accession>
<keyword evidence="3" id="KW-1185">Reference proteome</keyword>
<feature type="compositionally biased region" description="Polar residues" evidence="1">
    <location>
        <begin position="161"/>
        <end position="176"/>
    </location>
</feature>
<comment type="caution">
    <text evidence="2">The sequence shown here is derived from an EMBL/GenBank/DDBJ whole genome shotgun (WGS) entry which is preliminary data.</text>
</comment>
<evidence type="ECO:0000256" key="1">
    <source>
        <dbReference type="SAM" id="MobiDB-lite"/>
    </source>
</evidence>
<proteinExistence type="predicted"/>
<dbReference type="AlphaFoldDB" id="A0A812KIN4"/>
<feature type="compositionally biased region" description="Basic and acidic residues" evidence="1">
    <location>
        <begin position="1"/>
        <end position="14"/>
    </location>
</feature>
<evidence type="ECO:0000313" key="2">
    <source>
        <dbReference type="EMBL" id="CAE7224971.1"/>
    </source>
</evidence>
<evidence type="ECO:0000313" key="3">
    <source>
        <dbReference type="Proteomes" id="UP000604046"/>
    </source>
</evidence>
<dbReference type="Proteomes" id="UP000604046">
    <property type="component" value="Unassembled WGS sequence"/>
</dbReference>
<gene>
    <name evidence="2" type="ORF">SNAT2548_LOCUS8624</name>
</gene>
<dbReference type="EMBL" id="CAJNDS010000646">
    <property type="protein sequence ID" value="CAE7224971.1"/>
    <property type="molecule type" value="Genomic_DNA"/>
</dbReference>
<name>A0A812KIN4_9DINO</name>
<sequence length="188" mass="20311">MDEIAEAKGAHPKIEVLSPKRRATKKTKEDVPRFKTGLAANTAAGPAWKSGPSDRSEWLPRNGEEPRAKRAPRAPRAPKEQSTPMPMADVEPASPGLEVPEAPEAPEVPEARGNNKPKEPRQGIEEGSVPPSPVRPTCSSSRSEKAQKWPDAAGDALKSKGPSSERSPRCTENQAGNRAMNVRIMSER</sequence>